<reference evidence="3" key="1">
    <citation type="submission" date="2018-10" db="EMBL/GenBank/DDBJ databases">
        <authorList>
            <person name="Hariharan J."/>
            <person name="Choudoir M.J."/>
            <person name="Diebold P."/>
            <person name="Panke-Buisse K."/>
            <person name="Campbell A.N."/>
            <person name="Buckley D.H."/>
        </authorList>
    </citation>
    <scope>NUCLEOTIDE SEQUENCE</scope>
    <source>
        <strain evidence="3">Gb1</strain>
    </source>
</reference>
<gene>
    <name evidence="3" type="ORF">EAO74_20300</name>
</gene>
<name>A0A652KX69_9ACTN</name>
<comment type="caution">
    <text evidence="3">The sequence shown here is derived from an EMBL/GenBank/DDBJ whole genome shotgun (WGS) entry which is preliminary data.</text>
</comment>
<dbReference type="AlphaFoldDB" id="A0A652KX69"/>
<feature type="region of interest" description="Disordered" evidence="1">
    <location>
        <begin position="83"/>
        <end position="155"/>
    </location>
</feature>
<accession>A0A652KX69</accession>
<proteinExistence type="predicted"/>
<keyword evidence="2" id="KW-0812">Transmembrane</keyword>
<keyword evidence="2" id="KW-1133">Transmembrane helix</keyword>
<evidence type="ECO:0000256" key="1">
    <source>
        <dbReference type="SAM" id="MobiDB-lite"/>
    </source>
</evidence>
<feature type="compositionally biased region" description="Basic and acidic residues" evidence="1">
    <location>
        <begin position="1"/>
        <end position="13"/>
    </location>
</feature>
<sequence>MQSDPVIEKDPAPRGRRRAHAGPARSAERRRSAGRPQEEGPVFVDSSGRRAKLLRRAGMLLGAVCVGYAGVLGLAFMGGISLTPSQLLPFDGGPAAEAGPGGGMRPGYGVPPSGSAPPSGAPVPPPSGGATPSGQASASAPAPASASASASGGAN</sequence>
<keyword evidence="2" id="KW-0472">Membrane</keyword>
<dbReference type="EMBL" id="RDBM01000035">
    <property type="protein sequence ID" value="TXS28241.1"/>
    <property type="molecule type" value="Genomic_DNA"/>
</dbReference>
<evidence type="ECO:0000256" key="2">
    <source>
        <dbReference type="SAM" id="Phobius"/>
    </source>
</evidence>
<feature type="compositionally biased region" description="Low complexity" evidence="1">
    <location>
        <begin position="107"/>
        <end position="118"/>
    </location>
</feature>
<evidence type="ECO:0000313" key="3">
    <source>
        <dbReference type="EMBL" id="TXS28241.1"/>
    </source>
</evidence>
<feature type="compositionally biased region" description="Low complexity" evidence="1">
    <location>
        <begin position="128"/>
        <end position="155"/>
    </location>
</feature>
<feature type="region of interest" description="Disordered" evidence="1">
    <location>
        <begin position="1"/>
        <end position="48"/>
    </location>
</feature>
<dbReference type="RefSeq" id="WP_147984306.1">
    <property type="nucleotide sequence ID" value="NZ_RDBM01000035.1"/>
</dbReference>
<feature type="transmembrane region" description="Helical" evidence="2">
    <location>
        <begin position="59"/>
        <end position="80"/>
    </location>
</feature>
<organism evidence="3">
    <name type="scientific">Streptomyces sp. gb1(2016)</name>
    <dbReference type="NCBI Taxonomy" id="1828321"/>
    <lineage>
        <taxon>Bacteria</taxon>
        <taxon>Bacillati</taxon>
        <taxon>Actinomycetota</taxon>
        <taxon>Actinomycetes</taxon>
        <taxon>Kitasatosporales</taxon>
        <taxon>Streptomycetaceae</taxon>
        <taxon>Streptomyces</taxon>
    </lineage>
</organism>
<protein>
    <submittedName>
        <fullName evidence="3">Uncharacterized protein</fullName>
    </submittedName>
</protein>
<feature type="compositionally biased region" description="Low complexity" evidence="1">
    <location>
        <begin position="89"/>
        <end position="98"/>
    </location>
</feature>